<dbReference type="GO" id="GO:0005524">
    <property type="term" value="F:ATP binding"/>
    <property type="evidence" value="ECO:0007669"/>
    <property type="project" value="UniProtKB-KW"/>
</dbReference>
<reference evidence="3 4" key="1">
    <citation type="submission" date="2021-05" db="EMBL/GenBank/DDBJ databases">
        <title>Direct Submission.</title>
        <authorList>
            <person name="Li K."/>
            <person name="Gao J."/>
        </authorList>
    </citation>
    <scope>NUCLEOTIDE SEQUENCE [LARGE SCALE GENOMIC DNA]</scope>
    <source>
        <strain evidence="3 4">Mg02</strain>
    </source>
</reference>
<dbReference type="CDD" id="cd16936">
    <property type="entry name" value="HATPase_RsbW-like"/>
    <property type="match status" value="1"/>
</dbReference>
<keyword evidence="1" id="KW-0808">Transferase</keyword>
<keyword evidence="3" id="KW-0067">ATP-binding</keyword>
<evidence type="ECO:0000313" key="4">
    <source>
        <dbReference type="Proteomes" id="UP000676079"/>
    </source>
</evidence>
<organism evidence="3 4">
    <name type="scientific">Nocardiopsis changdeensis</name>
    <dbReference type="NCBI Taxonomy" id="2831969"/>
    <lineage>
        <taxon>Bacteria</taxon>
        <taxon>Bacillati</taxon>
        <taxon>Actinomycetota</taxon>
        <taxon>Actinomycetes</taxon>
        <taxon>Streptosporangiales</taxon>
        <taxon>Nocardiopsidaceae</taxon>
        <taxon>Nocardiopsis</taxon>
    </lineage>
</organism>
<dbReference type="SUPFAM" id="SSF55874">
    <property type="entry name" value="ATPase domain of HSP90 chaperone/DNA topoisomerase II/histidine kinase"/>
    <property type="match status" value="1"/>
</dbReference>
<gene>
    <name evidence="3" type="ORF">KGD84_30705</name>
</gene>
<evidence type="ECO:0000259" key="2">
    <source>
        <dbReference type="Pfam" id="PF13581"/>
    </source>
</evidence>
<dbReference type="Proteomes" id="UP000676079">
    <property type="component" value="Chromosome"/>
</dbReference>
<dbReference type="EMBL" id="CP074133">
    <property type="protein sequence ID" value="QUX22615.1"/>
    <property type="molecule type" value="Genomic_DNA"/>
</dbReference>
<keyword evidence="1" id="KW-0418">Kinase</keyword>
<dbReference type="PANTHER" id="PTHR35526">
    <property type="entry name" value="ANTI-SIGMA-F FACTOR RSBW-RELATED"/>
    <property type="match status" value="1"/>
</dbReference>
<dbReference type="InterPro" id="IPR036890">
    <property type="entry name" value="HATPase_C_sf"/>
</dbReference>
<sequence length="170" mass="18293">MAGAAGATGGAGVKRAPIGRTWRHRVYKGHLARLTAVRRDLVRDLAGFDSDLTETLVLCGSELFANAVKYTASGARGGRVVRTLWTDGRGGVRLGFTDEGCGGTLPEIPKARSAEEWDWAEGQRGLLMVQELSTGWGYLSLCRWGDLGHHIWADFGPVRPGRPTCPEGTT</sequence>
<accession>A0ABX8BLK5</accession>
<evidence type="ECO:0000313" key="3">
    <source>
        <dbReference type="EMBL" id="QUX22615.1"/>
    </source>
</evidence>
<dbReference type="InterPro" id="IPR003594">
    <property type="entry name" value="HATPase_dom"/>
</dbReference>
<dbReference type="InterPro" id="IPR050267">
    <property type="entry name" value="Anti-sigma-factor_SerPK"/>
</dbReference>
<dbReference type="PANTHER" id="PTHR35526:SF3">
    <property type="entry name" value="ANTI-SIGMA-F FACTOR RSBW"/>
    <property type="match status" value="1"/>
</dbReference>
<dbReference type="Gene3D" id="3.30.565.10">
    <property type="entry name" value="Histidine kinase-like ATPase, C-terminal domain"/>
    <property type="match status" value="1"/>
</dbReference>
<evidence type="ECO:0000256" key="1">
    <source>
        <dbReference type="ARBA" id="ARBA00022527"/>
    </source>
</evidence>
<keyword evidence="4" id="KW-1185">Reference proteome</keyword>
<proteinExistence type="predicted"/>
<name>A0ABX8BLK5_9ACTN</name>
<protein>
    <submittedName>
        <fullName evidence="3">ATP-binding protein</fullName>
    </submittedName>
</protein>
<keyword evidence="3" id="KW-0547">Nucleotide-binding</keyword>
<keyword evidence="1" id="KW-0723">Serine/threonine-protein kinase</keyword>
<dbReference type="Pfam" id="PF13581">
    <property type="entry name" value="HATPase_c_2"/>
    <property type="match status" value="1"/>
</dbReference>
<feature type="domain" description="Histidine kinase/HSP90-like ATPase" evidence="2">
    <location>
        <begin position="30"/>
        <end position="133"/>
    </location>
</feature>